<dbReference type="EMBL" id="CAXLJM020000092">
    <property type="protein sequence ID" value="CAL8132492.1"/>
    <property type="molecule type" value="Genomic_DNA"/>
</dbReference>
<accession>A0ABP1RPT9</accession>
<reference evidence="1 2" key="1">
    <citation type="submission" date="2024-08" db="EMBL/GenBank/DDBJ databases">
        <authorList>
            <person name="Cucini C."/>
            <person name="Frati F."/>
        </authorList>
    </citation>
    <scope>NUCLEOTIDE SEQUENCE [LARGE SCALE GENOMIC DNA]</scope>
</reference>
<proteinExistence type="predicted"/>
<dbReference type="SUPFAM" id="SSF47874">
    <property type="entry name" value="Annexin"/>
    <property type="match status" value="1"/>
</dbReference>
<dbReference type="InterPro" id="IPR037104">
    <property type="entry name" value="Annexin_sf"/>
</dbReference>
<keyword evidence="2" id="KW-1185">Reference proteome</keyword>
<dbReference type="Proteomes" id="UP001642540">
    <property type="component" value="Unassembled WGS sequence"/>
</dbReference>
<name>A0ABP1RPT9_9HEXA</name>
<comment type="caution">
    <text evidence="1">The sequence shown here is derived from an EMBL/GenBank/DDBJ whole genome shotgun (WGS) entry which is preliminary data.</text>
</comment>
<evidence type="ECO:0000313" key="2">
    <source>
        <dbReference type="Proteomes" id="UP001642540"/>
    </source>
</evidence>
<organism evidence="1 2">
    <name type="scientific">Orchesella dallaii</name>
    <dbReference type="NCBI Taxonomy" id="48710"/>
    <lineage>
        <taxon>Eukaryota</taxon>
        <taxon>Metazoa</taxon>
        <taxon>Ecdysozoa</taxon>
        <taxon>Arthropoda</taxon>
        <taxon>Hexapoda</taxon>
        <taxon>Collembola</taxon>
        <taxon>Entomobryomorpha</taxon>
        <taxon>Entomobryoidea</taxon>
        <taxon>Orchesellidae</taxon>
        <taxon>Orchesellinae</taxon>
        <taxon>Orchesella</taxon>
    </lineage>
</organism>
<protein>
    <submittedName>
        <fullName evidence="1">Uncharacterized protein</fullName>
    </submittedName>
</protein>
<dbReference type="Gene3D" id="1.10.220.10">
    <property type="entry name" value="Annexin"/>
    <property type="match status" value="1"/>
</dbReference>
<evidence type="ECO:0000313" key="1">
    <source>
        <dbReference type="EMBL" id="CAL8132492.1"/>
    </source>
</evidence>
<sequence>MVADLDIQSLDIELENKIGNTDLGNLMAGMFVSRAVFLAKDLRSAITGLGTDEDTLSEIMCCLNASDRDQPLQTTSETFPNLKALTFHFPFNFEQYQRFVEQTFLFKFPALETLQLLYFRWDSSKKWR</sequence>
<gene>
    <name evidence="1" type="ORF">ODALV1_LOCUS24632</name>
</gene>